<keyword evidence="4 8" id="KW-0732">Signal</keyword>
<dbReference type="PROSITE" id="PS50835">
    <property type="entry name" value="IG_LIKE"/>
    <property type="match status" value="1"/>
</dbReference>
<dbReference type="SMART" id="SM00449">
    <property type="entry name" value="SPRY"/>
    <property type="match status" value="1"/>
</dbReference>
<dbReference type="PANTHER" id="PTHR24100:SF108">
    <property type="entry name" value="BUTYROPHILIN-LIKE PROTEIN 8"/>
    <property type="match status" value="1"/>
</dbReference>
<dbReference type="FunFam" id="2.60.40.10:FF:000208">
    <property type="entry name" value="Butyrophilin subfamily 1 member A1"/>
    <property type="match status" value="1"/>
</dbReference>
<dbReference type="GO" id="GO:0009897">
    <property type="term" value="C:external side of plasma membrane"/>
    <property type="evidence" value="ECO:0007669"/>
    <property type="project" value="TreeGrafter"/>
</dbReference>
<dbReference type="InterPro" id="IPR003879">
    <property type="entry name" value="Butyrophylin_SPRY"/>
</dbReference>
<feature type="domain" description="B30.2/SPRY" evidence="9">
    <location>
        <begin position="222"/>
        <end position="416"/>
    </location>
</feature>
<feature type="signal peptide" evidence="8">
    <location>
        <begin position="1"/>
        <end position="16"/>
    </location>
</feature>
<dbReference type="Proteomes" id="UP000011518">
    <property type="component" value="Unassembled WGS sequence"/>
</dbReference>
<dbReference type="InterPro" id="IPR007110">
    <property type="entry name" value="Ig-like_dom"/>
</dbReference>
<dbReference type="Pfam" id="PF13765">
    <property type="entry name" value="PRY"/>
    <property type="match status" value="1"/>
</dbReference>
<evidence type="ECO:0000259" key="10">
    <source>
        <dbReference type="PROSITE" id="PS50835"/>
    </source>
</evidence>
<dbReference type="InParanoid" id="L9KV95"/>
<comment type="subcellular location">
    <subcellularLocation>
        <location evidence="1">Membrane</location>
        <topology evidence="1">Single-pass type I membrane protein</topology>
    </subcellularLocation>
</comment>
<organism evidence="11 12">
    <name type="scientific">Tupaia chinensis</name>
    <name type="common">Chinese tree shrew</name>
    <name type="synonym">Tupaia belangeri chinensis</name>
    <dbReference type="NCBI Taxonomy" id="246437"/>
    <lineage>
        <taxon>Eukaryota</taxon>
        <taxon>Metazoa</taxon>
        <taxon>Chordata</taxon>
        <taxon>Craniata</taxon>
        <taxon>Vertebrata</taxon>
        <taxon>Euteleostomi</taxon>
        <taxon>Mammalia</taxon>
        <taxon>Eutheria</taxon>
        <taxon>Euarchontoglires</taxon>
        <taxon>Scandentia</taxon>
        <taxon>Tupaiidae</taxon>
        <taxon>Tupaia</taxon>
    </lineage>
</organism>
<dbReference type="FunCoup" id="L9KV95">
    <property type="interactions" value="135"/>
</dbReference>
<keyword evidence="3" id="KW-0812">Transmembrane</keyword>
<evidence type="ECO:0000313" key="11">
    <source>
        <dbReference type="EMBL" id="ELW66860.1"/>
    </source>
</evidence>
<dbReference type="PRINTS" id="PR01407">
    <property type="entry name" value="BUTYPHLNCDUF"/>
</dbReference>
<proteinExistence type="inferred from homology"/>
<dbReference type="InterPro" id="IPR006574">
    <property type="entry name" value="PRY"/>
</dbReference>
<sequence length="417" mass="47598">MLMLVLSLLKLGSGRWQVIGPDRTIQVLAGEDAEFSCFLSPEASAEAMEVRFFKDRFSAVVHLYKDGKDQENMKMPEYQRRTELVKDFLAEGRVSLRLKQVTPLDAGLYGCWFGSQTYEQEAFWELRVAELGSVPLISITGYVPGGVQLLCQSSGWFPRPQVKWKDSRGTVLPSDSKVNADRHGLFDVETSLTIQENSRNISCSIEHSDQSQEVESRVCVRDWEVTHGHAEWREAQKHTVEVTLDPDTAHPQFHISNLRAMCYRNVPQDVPQTEKRFTRKCVVATQAFQTGKHYWEVDVGCNEYWSLGVCRDDVDRRDKSGILSPNYGYWVLGLRADQNYFTINPSIINLSPKTPPRRVGIFLDYEGGAISFFNVNDESLIYTLTHPFHGLLRPYLEHQTYEGENPHPISICPVSLR</sequence>
<dbReference type="SMART" id="SM00409">
    <property type="entry name" value="IG"/>
    <property type="match status" value="1"/>
</dbReference>
<accession>L9KV95</accession>
<evidence type="ECO:0000256" key="2">
    <source>
        <dbReference type="ARBA" id="ARBA00007591"/>
    </source>
</evidence>
<dbReference type="CDD" id="cd05713">
    <property type="entry name" value="IgV_MOG_like"/>
    <property type="match status" value="1"/>
</dbReference>
<keyword evidence="5" id="KW-1133">Transmembrane helix</keyword>
<dbReference type="InterPro" id="IPR001870">
    <property type="entry name" value="B30.2/SPRY"/>
</dbReference>
<dbReference type="STRING" id="246437.L9KV95"/>
<evidence type="ECO:0000256" key="5">
    <source>
        <dbReference type="ARBA" id="ARBA00022989"/>
    </source>
</evidence>
<dbReference type="FunFam" id="2.60.40.10:FF:000088">
    <property type="entry name" value="Butyrophilin subfamily 1 member A1"/>
    <property type="match status" value="1"/>
</dbReference>
<protein>
    <submittedName>
        <fullName evidence="11">Butyrophilin-like protein 8</fullName>
    </submittedName>
</protein>
<evidence type="ECO:0000256" key="1">
    <source>
        <dbReference type="ARBA" id="ARBA00004479"/>
    </source>
</evidence>
<dbReference type="InterPro" id="IPR050504">
    <property type="entry name" value="IgSF_BTN/MOG"/>
</dbReference>
<comment type="similarity">
    <text evidence="2">Belongs to the immunoglobulin superfamily. BTN/MOG family.</text>
</comment>
<evidence type="ECO:0000256" key="7">
    <source>
        <dbReference type="ARBA" id="ARBA00023319"/>
    </source>
</evidence>
<keyword evidence="12" id="KW-1185">Reference proteome</keyword>
<dbReference type="InterPro" id="IPR003877">
    <property type="entry name" value="SPRY_dom"/>
</dbReference>
<reference evidence="12" key="1">
    <citation type="submission" date="2012-07" db="EMBL/GenBank/DDBJ databases">
        <title>Genome of the Chinese tree shrew, a rising model animal genetically related to primates.</title>
        <authorList>
            <person name="Zhang G."/>
            <person name="Fan Y."/>
            <person name="Yao Y."/>
            <person name="Huang Z."/>
        </authorList>
    </citation>
    <scope>NUCLEOTIDE SEQUENCE [LARGE SCALE GENOMIC DNA]</scope>
</reference>
<dbReference type="InterPro" id="IPR013320">
    <property type="entry name" value="ConA-like_dom_sf"/>
</dbReference>
<evidence type="ECO:0000256" key="6">
    <source>
        <dbReference type="ARBA" id="ARBA00023136"/>
    </source>
</evidence>
<dbReference type="GO" id="GO:0001817">
    <property type="term" value="P:regulation of cytokine production"/>
    <property type="evidence" value="ECO:0007669"/>
    <property type="project" value="TreeGrafter"/>
</dbReference>
<dbReference type="FunFam" id="2.60.120.920:FF:000073">
    <property type="entry name" value="Butyrophilin like 3"/>
    <property type="match status" value="1"/>
</dbReference>
<dbReference type="PROSITE" id="PS50188">
    <property type="entry name" value="B302_SPRY"/>
    <property type="match status" value="1"/>
</dbReference>
<dbReference type="SUPFAM" id="SSF48726">
    <property type="entry name" value="Immunoglobulin"/>
    <property type="match status" value="2"/>
</dbReference>
<evidence type="ECO:0000256" key="4">
    <source>
        <dbReference type="ARBA" id="ARBA00022729"/>
    </source>
</evidence>
<dbReference type="PANTHER" id="PTHR24100">
    <property type="entry name" value="BUTYROPHILIN"/>
    <property type="match status" value="1"/>
</dbReference>
<dbReference type="SUPFAM" id="SSF49899">
    <property type="entry name" value="Concanavalin A-like lectins/glucanases"/>
    <property type="match status" value="1"/>
</dbReference>
<evidence type="ECO:0000313" key="12">
    <source>
        <dbReference type="Proteomes" id="UP000011518"/>
    </source>
</evidence>
<dbReference type="InterPro" id="IPR053896">
    <property type="entry name" value="BTN3A2-like_Ig-C"/>
</dbReference>
<dbReference type="InterPro" id="IPR013106">
    <property type="entry name" value="Ig_V-set"/>
</dbReference>
<keyword evidence="6" id="KW-0472">Membrane</keyword>
<dbReference type="CDD" id="cd13733">
    <property type="entry name" value="SPRY_PRY_C-I_1"/>
    <property type="match status" value="1"/>
</dbReference>
<dbReference type="InterPro" id="IPR013783">
    <property type="entry name" value="Ig-like_fold"/>
</dbReference>
<dbReference type="Pfam" id="PF22705">
    <property type="entry name" value="C2-set_3"/>
    <property type="match status" value="1"/>
</dbReference>
<dbReference type="Gene3D" id="2.60.40.10">
    <property type="entry name" value="Immunoglobulins"/>
    <property type="match status" value="2"/>
</dbReference>
<dbReference type="Pfam" id="PF07686">
    <property type="entry name" value="V-set"/>
    <property type="match status" value="1"/>
</dbReference>
<dbReference type="Pfam" id="PF00622">
    <property type="entry name" value="SPRY"/>
    <property type="match status" value="1"/>
</dbReference>
<dbReference type="AlphaFoldDB" id="L9KV95"/>
<evidence type="ECO:0000259" key="9">
    <source>
        <dbReference type="PROSITE" id="PS50188"/>
    </source>
</evidence>
<feature type="chain" id="PRO_5003999850" evidence="8">
    <location>
        <begin position="17"/>
        <end position="417"/>
    </location>
</feature>
<dbReference type="EMBL" id="KB320636">
    <property type="protein sequence ID" value="ELW66860.1"/>
    <property type="molecule type" value="Genomic_DNA"/>
</dbReference>
<dbReference type="GO" id="GO:0050852">
    <property type="term" value="P:T cell receptor signaling pathway"/>
    <property type="evidence" value="ECO:0007669"/>
    <property type="project" value="TreeGrafter"/>
</dbReference>
<evidence type="ECO:0000256" key="3">
    <source>
        <dbReference type="ARBA" id="ARBA00022692"/>
    </source>
</evidence>
<dbReference type="InterPro" id="IPR003599">
    <property type="entry name" value="Ig_sub"/>
</dbReference>
<keyword evidence="7" id="KW-0393">Immunoglobulin domain</keyword>
<dbReference type="InterPro" id="IPR036179">
    <property type="entry name" value="Ig-like_dom_sf"/>
</dbReference>
<gene>
    <name evidence="11" type="ORF">TREES_T100007575</name>
</gene>
<feature type="domain" description="Ig-like" evidence="10">
    <location>
        <begin position="135"/>
        <end position="219"/>
    </location>
</feature>
<dbReference type="GO" id="GO:0005102">
    <property type="term" value="F:signaling receptor binding"/>
    <property type="evidence" value="ECO:0007669"/>
    <property type="project" value="TreeGrafter"/>
</dbReference>
<name>L9KV95_TUPCH</name>
<evidence type="ECO:0000256" key="8">
    <source>
        <dbReference type="SAM" id="SignalP"/>
    </source>
</evidence>
<dbReference type="Gene3D" id="2.60.120.920">
    <property type="match status" value="1"/>
</dbReference>
<reference evidence="12" key="2">
    <citation type="journal article" date="2013" name="Nat. Commun.">
        <title>Genome of the Chinese tree shrew.</title>
        <authorList>
            <person name="Fan Y."/>
            <person name="Huang Z.Y."/>
            <person name="Cao C.C."/>
            <person name="Chen C.S."/>
            <person name="Chen Y.X."/>
            <person name="Fan D.D."/>
            <person name="He J."/>
            <person name="Hou H.L."/>
            <person name="Hu L."/>
            <person name="Hu X.T."/>
            <person name="Jiang X.T."/>
            <person name="Lai R."/>
            <person name="Lang Y.S."/>
            <person name="Liang B."/>
            <person name="Liao S.G."/>
            <person name="Mu D."/>
            <person name="Ma Y.Y."/>
            <person name="Niu Y.Y."/>
            <person name="Sun X.Q."/>
            <person name="Xia J.Q."/>
            <person name="Xiao J."/>
            <person name="Xiong Z.Q."/>
            <person name="Xu L."/>
            <person name="Yang L."/>
            <person name="Zhang Y."/>
            <person name="Zhao W."/>
            <person name="Zhao X.D."/>
            <person name="Zheng Y.T."/>
            <person name="Zhou J.M."/>
            <person name="Zhu Y.B."/>
            <person name="Zhang G.J."/>
            <person name="Wang J."/>
            <person name="Yao Y.G."/>
        </authorList>
    </citation>
    <scope>NUCLEOTIDE SEQUENCE [LARGE SCALE GENOMIC DNA]</scope>
</reference>
<dbReference type="InterPro" id="IPR043136">
    <property type="entry name" value="B30.2/SPRY_sf"/>
</dbReference>
<dbReference type="SMART" id="SM00589">
    <property type="entry name" value="PRY"/>
    <property type="match status" value="1"/>
</dbReference>